<dbReference type="Proteomes" id="UP000198417">
    <property type="component" value="Unassembled WGS sequence"/>
</dbReference>
<keyword evidence="1" id="KW-0812">Transmembrane</keyword>
<evidence type="ECO:0000256" key="1">
    <source>
        <dbReference type="SAM" id="Phobius"/>
    </source>
</evidence>
<sequence>MITTSIAIAVLLASMLLVMSDLKLIAIDTLQAMRDATSRVIGSGRVWQILAFGALWVLIFTVTVL</sequence>
<protein>
    <submittedName>
        <fullName evidence="2">Uncharacterized protein</fullName>
    </submittedName>
</protein>
<name>A0A238YZB0_9RHOB</name>
<dbReference type="OrthoDB" id="7876780at2"/>
<keyword evidence="1" id="KW-0472">Membrane</keyword>
<dbReference type="AlphaFoldDB" id="A0A238YZB0"/>
<reference evidence="2 3" key="1">
    <citation type="submission" date="2017-06" db="EMBL/GenBank/DDBJ databases">
        <authorList>
            <person name="Kim H.J."/>
            <person name="Triplett B.A."/>
        </authorList>
    </citation>
    <scope>NUCLEOTIDE SEQUENCE [LARGE SCALE GENOMIC DNA]</scope>
    <source>
        <strain evidence="2 3">DSM 29052</strain>
    </source>
</reference>
<keyword evidence="3" id="KW-1185">Reference proteome</keyword>
<accession>A0A238YZB0</accession>
<proteinExistence type="predicted"/>
<gene>
    <name evidence="2" type="ORF">SAMN06265370_12165</name>
</gene>
<feature type="transmembrane region" description="Helical" evidence="1">
    <location>
        <begin position="6"/>
        <end position="25"/>
    </location>
</feature>
<dbReference type="EMBL" id="FZNN01000021">
    <property type="protein sequence ID" value="SNR76417.1"/>
    <property type="molecule type" value="Genomic_DNA"/>
</dbReference>
<organism evidence="2 3">
    <name type="scientific">Puniceibacterium sediminis</name>
    <dbReference type="NCBI Taxonomy" id="1608407"/>
    <lineage>
        <taxon>Bacteria</taxon>
        <taxon>Pseudomonadati</taxon>
        <taxon>Pseudomonadota</taxon>
        <taxon>Alphaproteobacteria</taxon>
        <taxon>Rhodobacterales</taxon>
        <taxon>Paracoccaceae</taxon>
        <taxon>Puniceibacterium</taxon>
    </lineage>
</organism>
<dbReference type="RefSeq" id="WP_089273115.1">
    <property type="nucleotide sequence ID" value="NZ_FZNN01000021.1"/>
</dbReference>
<keyword evidence="1" id="KW-1133">Transmembrane helix</keyword>
<evidence type="ECO:0000313" key="2">
    <source>
        <dbReference type="EMBL" id="SNR76417.1"/>
    </source>
</evidence>
<evidence type="ECO:0000313" key="3">
    <source>
        <dbReference type="Proteomes" id="UP000198417"/>
    </source>
</evidence>
<feature type="transmembrane region" description="Helical" evidence="1">
    <location>
        <begin position="46"/>
        <end position="64"/>
    </location>
</feature>